<feature type="region of interest" description="Disordered" evidence="1">
    <location>
        <begin position="18"/>
        <end position="272"/>
    </location>
</feature>
<dbReference type="eggNOG" id="ENOG5032YP1">
    <property type="taxonomic scope" value="Bacteria"/>
</dbReference>
<accession>W4HKS9</accession>
<evidence type="ECO:0000313" key="2">
    <source>
        <dbReference type="EMBL" id="ETW13013.1"/>
    </source>
</evidence>
<reference evidence="2 3" key="1">
    <citation type="journal article" date="2014" name="Antonie Van Leeuwenhoek">
        <title>Roseivivax atlanticus sp. nov., isolated from surface seawater of the Atlantic Ocean.</title>
        <authorList>
            <person name="Li G."/>
            <person name="Lai Q."/>
            <person name="Liu X."/>
            <person name="Sun F."/>
            <person name="Shao Z."/>
        </authorList>
    </citation>
    <scope>NUCLEOTIDE SEQUENCE [LARGE SCALE GENOMIC DNA]</scope>
    <source>
        <strain evidence="2 3">22II-s10s</strain>
    </source>
</reference>
<protein>
    <submittedName>
        <fullName evidence="2">Uncharacterized protein</fullName>
    </submittedName>
</protein>
<feature type="compositionally biased region" description="Polar residues" evidence="1">
    <location>
        <begin position="56"/>
        <end position="82"/>
    </location>
</feature>
<organism evidence="2 3">
    <name type="scientific">Roseivivax marinus</name>
    <dbReference type="NCBI Taxonomy" id="1379903"/>
    <lineage>
        <taxon>Bacteria</taxon>
        <taxon>Pseudomonadati</taxon>
        <taxon>Pseudomonadota</taxon>
        <taxon>Alphaproteobacteria</taxon>
        <taxon>Rhodobacterales</taxon>
        <taxon>Roseobacteraceae</taxon>
        <taxon>Roseivivax</taxon>
    </lineage>
</organism>
<dbReference type="EMBL" id="AQQW01000004">
    <property type="protein sequence ID" value="ETW13013.1"/>
    <property type="molecule type" value="Genomic_DNA"/>
</dbReference>
<dbReference type="RefSeq" id="WP_043843427.1">
    <property type="nucleotide sequence ID" value="NZ_AQQW01000004.1"/>
</dbReference>
<gene>
    <name evidence="2" type="ORF">ATO8_07376</name>
</gene>
<dbReference type="Proteomes" id="UP000019063">
    <property type="component" value="Unassembled WGS sequence"/>
</dbReference>
<comment type="caution">
    <text evidence="2">The sequence shown here is derived from an EMBL/GenBank/DDBJ whole genome shotgun (WGS) entry which is preliminary data.</text>
</comment>
<feature type="compositionally biased region" description="Basic and acidic residues" evidence="1">
    <location>
        <begin position="185"/>
        <end position="196"/>
    </location>
</feature>
<evidence type="ECO:0000313" key="3">
    <source>
        <dbReference type="Proteomes" id="UP000019063"/>
    </source>
</evidence>
<sequence>MTNHATNAEIEDVLSSIRRLVSQDTRPEERDSEPVAADAAPRPAPTPVPDRGTLILTPQQRVPDAETTTPETSRKASASVVSDTFEWAPRKERHIASPDPVAKVETSKDAEPDLSEPLTLDDTLRADDRPAKAETGKVTDEPKSQTSASSDMLRALVAEELARAVAEPVGSDEPGDAPHQTTGSDADHPEAEHPEPGADTTEATDEAIAPEAAFFAGTDPAEAGGAFEDDPEAPATFSRPATDPEPASKAPEARGEKPGAPDAAAPRARSLEDKIAELEAMIAQADAEWDVEDGRRGGPIPGPWPRAVAPTTPQPPAVADDVDLRALVADIVREELRGVLGERITRNVRKLVRREIQRALIGHEID</sequence>
<keyword evidence="3" id="KW-1185">Reference proteome</keyword>
<feature type="compositionally biased region" description="Low complexity" evidence="1">
    <location>
        <begin position="153"/>
        <end position="167"/>
    </location>
</feature>
<dbReference type="STRING" id="1379903.ATO8_07376"/>
<dbReference type="PATRIC" id="fig|1317118.6.peg.1524"/>
<feature type="compositionally biased region" description="Basic and acidic residues" evidence="1">
    <location>
        <begin position="122"/>
        <end position="143"/>
    </location>
</feature>
<dbReference type="AlphaFoldDB" id="W4HKS9"/>
<evidence type="ECO:0000256" key="1">
    <source>
        <dbReference type="SAM" id="MobiDB-lite"/>
    </source>
</evidence>
<name>W4HKS9_9RHOB</name>
<feature type="region of interest" description="Disordered" evidence="1">
    <location>
        <begin position="286"/>
        <end position="316"/>
    </location>
</feature>
<proteinExistence type="predicted"/>
<feature type="compositionally biased region" description="Low complexity" evidence="1">
    <location>
        <begin position="198"/>
        <end position="213"/>
    </location>
</feature>